<evidence type="ECO:0000256" key="1">
    <source>
        <dbReference type="SAM" id="Phobius"/>
    </source>
</evidence>
<organism evidence="2 3">
    <name type="scientific">Dendronalium phyllosphericum CENA369</name>
    <dbReference type="NCBI Taxonomy" id="1725256"/>
    <lineage>
        <taxon>Bacteria</taxon>
        <taxon>Bacillati</taxon>
        <taxon>Cyanobacteriota</taxon>
        <taxon>Cyanophyceae</taxon>
        <taxon>Nostocales</taxon>
        <taxon>Nostocaceae</taxon>
        <taxon>Dendronalium</taxon>
        <taxon>Dendronalium phyllosphericum</taxon>
    </lineage>
</organism>
<keyword evidence="1" id="KW-0812">Transmembrane</keyword>
<name>A0A8J7I7E0_9NOST</name>
<proteinExistence type="predicted"/>
<dbReference type="Proteomes" id="UP000662314">
    <property type="component" value="Unassembled WGS sequence"/>
</dbReference>
<sequence length="80" mass="9301">MALAQHISIQNTKRANQNFLWKISQSSTAFLKRLLWHTKAYATILGIMLLTFVSVGFLYIHWSGKKLTQIFPHRTVVEQK</sequence>
<dbReference type="RefSeq" id="WP_214431796.1">
    <property type="nucleotide sequence ID" value="NZ_CAWPUQ010000117.1"/>
</dbReference>
<dbReference type="AlphaFoldDB" id="A0A8J7I7E0"/>
<keyword evidence="1" id="KW-0472">Membrane</keyword>
<keyword evidence="1" id="KW-1133">Transmembrane helix</keyword>
<comment type="caution">
    <text evidence="2">The sequence shown here is derived from an EMBL/GenBank/DDBJ whole genome shotgun (WGS) entry which is preliminary data.</text>
</comment>
<accession>A0A8J7I7E0</accession>
<protein>
    <submittedName>
        <fullName evidence="2">Uncharacterized protein</fullName>
    </submittedName>
</protein>
<dbReference type="EMBL" id="JAECZA010000022">
    <property type="protein sequence ID" value="MBH8572972.1"/>
    <property type="molecule type" value="Genomic_DNA"/>
</dbReference>
<reference evidence="2 3" key="1">
    <citation type="journal article" date="2021" name="Int. J. Syst. Evol. Microbiol.">
        <title>Amazonocrinis nigriterrae gen. nov., sp. nov., Atlanticothrix silvestris gen. nov., sp. nov. and Dendronalium phyllosphericum gen. nov., sp. nov., nostocacean cyanobacteria from Brazilian environments.</title>
        <authorList>
            <person name="Alvarenga D.O."/>
            <person name="Andreote A.P.D."/>
            <person name="Branco L.H.Z."/>
            <person name="Delbaje E."/>
            <person name="Cruz R.B."/>
            <person name="Varani A.M."/>
            <person name="Fiore M.F."/>
        </authorList>
    </citation>
    <scope>NUCLEOTIDE SEQUENCE [LARGE SCALE GENOMIC DNA]</scope>
    <source>
        <strain evidence="2 3">CENA369</strain>
    </source>
</reference>
<evidence type="ECO:0000313" key="2">
    <source>
        <dbReference type="EMBL" id="MBH8572972.1"/>
    </source>
</evidence>
<evidence type="ECO:0000313" key="3">
    <source>
        <dbReference type="Proteomes" id="UP000662314"/>
    </source>
</evidence>
<keyword evidence="3" id="KW-1185">Reference proteome</keyword>
<gene>
    <name evidence="2" type="ORF">I8752_08055</name>
</gene>
<feature type="transmembrane region" description="Helical" evidence="1">
    <location>
        <begin position="40"/>
        <end position="60"/>
    </location>
</feature>